<dbReference type="EMBL" id="CP026112">
    <property type="protein sequence ID" value="AUT62230.1"/>
    <property type="molecule type" value="Genomic_DNA"/>
</dbReference>
<evidence type="ECO:0000313" key="1">
    <source>
        <dbReference type="EMBL" id="AUT62230.1"/>
    </source>
</evidence>
<dbReference type="Pfam" id="PF13692">
    <property type="entry name" value="Glyco_trans_1_4"/>
    <property type="match status" value="1"/>
</dbReference>
<evidence type="ECO:0000313" key="2">
    <source>
        <dbReference type="Proteomes" id="UP000243502"/>
    </source>
</evidence>
<name>A0A2I8ERV3_9BURK</name>
<dbReference type="InterPro" id="IPR050194">
    <property type="entry name" value="Glycosyltransferase_grp1"/>
</dbReference>
<dbReference type="AlphaFoldDB" id="A0A2I8ERV3"/>
<dbReference type="Gene3D" id="3.40.50.2000">
    <property type="entry name" value="Glycogen Phosphorylase B"/>
    <property type="match status" value="2"/>
</dbReference>
<accession>A0A2I8ERV3</accession>
<gene>
    <name evidence="1" type="ORF">C2L65_21575</name>
</gene>
<sequence length="406" mass="45069">MLPILESVACIKASRHVIEFPRAASQGVLMNERLNILMIHQGAELYGSDRSFVSAVRALRERHPFAIIDVVLPKPGPVVGQLQPYVTQIIFKPRGILRKMELKASPWRTLQSIASAWLEYRRMFRAYDICYVNTIVCISAIAALRSQKSAAYVHVREIPSSLACRVFRVLLRFSRVQLIYNSAATAVAFGLPGTVIHNGVDAPSCVQSIVRRYSRLTRVVVLGRVNPWKGQQFVLDALTTLGHSIPIHLRIVGDVYPGYESLLEKLRETAASCRQAVEIEGFTDDPTAHFEWADFVLVPSIQPEPFGRVAIESFAMGRPVIAAAAGGLREIVVEGVTGFLFAPGNAREFICTLERALATTPDNYTAMSTAACEDYQRRFTVQSYMRAISDVVLPITHAEKTTNLPK</sequence>
<dbReference type="PANTHER" id="PTHR45947">
    <property type="entry name" value="SULFOQUINOVOSYL TRANSFERASE SQD2"/>
    <property type="match status" value="1"/>
</dbReference>
<evidence type="ECO:0008006" key="3">
    <source>
        <dbReference type="Google" id="ProtNLM"/>
    </source>
</evidence>
<dbReference type="CDD" id="cd03801">
    <property type="entry name" value="GT4_PimA-like"/>
    <property type="match status" value="1"/>
</dbReference>
<protein>
    <recommendedName>
        <fullName evidence="3">Glycosyltransferase family 1 protein</fullName>
    </recommendedName>
</protein>
<dbReference type="PANTHER" id="PTHR45947:SF3">
    <property type="entry name" value="SULFOQUINOVOSYL TRANSFERASE SQD2"/>
    <property type="match status" value="1"/>
</dbReference>
<organism evidence="1 2">
    <name type="scientific">Paraburkholderia terrae</name>
    <dbReference type="NCBI Taxonomy" id="311230"/>
    <lineage>
        <taxon>Bacteria</taxon>
        <taxon>Pseudomonadati</taxon>
        <taxon>Pseudomonadota</taxon>
        <taxon>Betaproteobacteria</taxon>
        <taxon>Burkholderiales</taxon>
        <taxon>Burkholderiaceae</taxon>
        <taxon>Paraburkholderia</taxon>
    </lineage>
</organism>
<reference evidence="1 2" key="1">
    <citation type="submission" date="2018-01" db="EMBL/GenBank/DDBJ databases">
        <title>Species boundaries and ecological features among Paraburkholderia terrae DSMZ17804T, P. hospita DSMZ17164T and P. caribensis DSMZ13236T.</title>
        <authorList>
            <person name="Pratama A.A."/>
        </authorList>
    </citation>
    <scope>NUCLEOTIDE SEQUENCE [LARGE SCALE GENOMIC DNA]</scope>
    <source>
        <strain evidence="1 2">DSM 17804</strain>
    </source>
</reference>
<dbReference type="Proteomes" id="UP000243502">
    <property type="component" value="Chromosome 2"/>
</dbReference>
<proteinExistence type="predicted"/>
<dbReference type="GO" id="GO:0016757">
    <property type="term" value="F:glycosyltransferase activity"/>
    <property type="evidence" value="ECO:0007669"/>
    <property type="project" value="TreeGrafter"/>
</dbReference>
<dbReference type="KEGG" id="pter:C2L65_21575"/>
<dbReference type="SUPFAM" id="SSF53756">
    <property type="entry name" value="UDP-Glycosyltransferase/glycogen phosphorylase"/>
    <property type="match status" value="1"/>
</dbReference>